<accession>A0AC61S9R3</accession>
<sequence>MNYLGITLTANSTGEQIEPIAKAIHKIVGLPVTMRTLNRRGVRIEKGKVLDYNYSGPILEKALEMNATVRSIPKTGKYTGIPVVVTTIKNEDGYGIAAIGVVDVVGTIDLGTAFGDYPNIVNQVSDILKSRVMVP</sequence>
<evidence type="ECO:0000313" key="2">
    <source>
        <dbReference type="Proteomes" id="UP000315423"/>
    </source>
</evidence>
<dbReference type="EMBL" id="QYBA01000197">
    <property type="protein sequence ID" value="TKY91424.1"/>
    <property type="molecule type" value="Genomic_DNA"/>
</dbReference>
<name>A0AC61S9R3_9EURY</name>
<evidence type="ECO:0000313" key="1">
    <source>
        <dbReference type="EMBL" id="TKY91424.1"/>
    </source>
</evidence>
<comment type="caution">
    <text evidence="1">The sequence shown here is derived from an EMBL/GenBank/DDBJ whole genome shotgun (WGS) entry which is preliminary data.</text>
</comment>
<dbReference type="Proteomes" id="UP000315423">
    <property type="component" value="Unassembled WGS sequence"/>
</dbReference>
<protein>
    <submittedName>
        <fullName evidence="1">DUF2111 domain-containing protein</fullName>
    </submittedName>
</protein>
<reference evidence="1" key="1">
    <citation type="submission" date="2018-09" db="EMBL/GenBank/DDBJ databases">
        <title>A genomic encyclopedia of anaerobic methanotrophic archaea.</title>
        <authorList>
            <person name="Skennerton C.T."/>
            <person name="Chadwick G.L."/>
            <person name="Laso-Perez R."/>
            <person name="Leu A.O."/>
            <person name="Speth D.R."/>
            <person name="Yu H."/>
            <person name="Morgan-Lang C."/>
            <person name="Hatzenpichler R."/>
            <person name="Goudeau D."/>
            <person name="Malmstrom R."/>
            <person name="Woyke T."/>
            <person name="Hallam S."/>
            <person name="Tyson G.W."/>
            <person name="Wegener G."/>
            <person name="Boetius A."/>
            <person name="Orphan V.J."/>
        </authorList>
    </citation>
    <scope>NUCLEOTIDE SEQUENCE</scope>
    <source>
        <strain evidence="1">CONS3730D10UFb2</strain>
    </source>
</reference>
<proteinExistence type="predicted"/>
<gene>
    <name evidence="1" type="ORF">C5S46_05870</name>
</gene>
<organism evidence="1 2">
    <name type="scientific">Candidatus Methanomarinus sp</name>
    <dbReference type="NCBI Taxonomy" id="3386244"/>
    <lineage>
        <taxon>Archaea</taxon>
        <taxon>Methanobacteriati</taxon>
        <taxon>Methanobacteriota</taxon>
        <taxon>Stenosarchaea group</taxon>
        <taxon>Methanomicrobia</taxon>
        <taxon>Methanosarcinales</taxon>
        <taxon>ANME-2 cluster</taxon>
        <taxon>Candidatus Methanocomedenaceae</taxon>
        <taxon>Candidatus Methanomarinus</taxon>
    </lineage>
</organism>